<sequence length="548" mass="59834">MTGLYGRSSREGPQNTPLLDPDLDGEVTSDELAEPKPEPTYLNMPHKGQIFLLVVCRITEPIAYSSISPYLYYMIKDFGYSEPATISALSTVVLTSFALGQMITGVFWGRFSDTYGRKPSLLLGILGTAIATLVFGLSRNIYWAIAGRMLAGLLNGNVGVMRTMIAEIIGKHKEYQTRVFAIMPITFNIGMVIGPTIGGLLADPVTKYPPLFGWSSLLKKYPYLLPNLFPIPLLACAMISTALFIQETGTGPDLLLPQHRDPFLRLGEKLKRVFASHDYHPLENDDCDQDDEDEQDFRLINEPQSPKPRRSDANSCDKDSEKPTFRELLTKPVKVTLSSYVLLMLHAPTFMQLLPIYLSTPPMDNSSHKFLKFNGGLGLDTGKIGVIMSVLGFVAVVLQLGVYPPMATKLGVARVHQLALLSFPPTYALIPFLSLLPNSGVTAEVSATALAAVVILGRTFAIPPMAVLVTNASPSRRVLGTLHGLTHSVTSAARCAGPFILGNLYSLGVRLGIVGLAWWIMACIVVIEMFVAAGLKDWGDEVKDEESN</sequence>
<feature type="transmembrane region" description="Helical" evidence="7">
    <location>
        <begin position="84"/>
        <end position="108"/>
    </location>
</feature>
<feature type="transmembrane region" description="Helical" evidence="7">
    <location>
        <begin position="50"/>
        <end position="72"/>
    </location>
</feature>
<dbReference type="Gene3D" id="1.20.1250.20">
    <property type="entry name" value="MFS general substrate transporter like domains"/>
    <property type="match status" value="1"/>
</dbReference>
<dbReference type="PhylomeDB" id="A0A060THI9"/>
<feature type="compositionally biased region" description="Basic and acidic residues" evidence="6">
    <location>
        <begin position="309"/>
        <end position="322"/>
    </location>
</feature>
<evidence type="ECO:0000256" key="4">
    <source>
        <dbReference type="ARBA" id="ARBA00022989"/>
    </source>
</evidence>
<dbReference type="PRINTS" id="PR01035">
    <property type="entry name" value="TCRTETA"/>
</dbReference>
<feature type="transmembrane region" description="Helical" evidence="7">
    <location>
        <begin position="415"/>
        <end position="436"/>
    </location>
</feature>
<evidence type="ECO:0000256" key="6">
    <source>
        <dbReference type="SAM" id="MobiDB-lite"/>
    </source>
</evidence>
<dbReference type="EMBL" id="HG937694">
    <property type="protein sequence ID" value="CDP38292.1"/>
    <property type="molecule type" value="Genomic_DNA"/>
</dbReference>
<evidence type="ECO:0000256" key="1">
    <source>
        <dbReference type="ARBA" id="ARBA00004141"/>
    </source>
</evidence>
<feature type="region of interest" description="Disordered" evidence="6">
    <location>
        <begin position="1"/>
        <end position="39"/>
    </location>
</feature>
<feature type="transmembrane region" description="Helical" evidence="7">
    <location>
        <begin position="179"/>
        <end position="201"/>
    </location>
</feature>
<dbReference type="Pfam" id="PF07690">
    <property type="entry name" value="MFS_1"/>
    <property type="match status" value="1"/>
</dbReference>
<feature type="transmembrane region" description="Helical" evidence="7">
    <location>
        <begin position="335"/>
        <end position="358"/>
    </location>
</feature>
<name>A0A060THI9_BLAAD</name>
<dbReference type="PANTHER" id="PTHR23504">
    <property type="entry name" value="MAJOR FACILITATOR SUPERFAMILY DOMAIN-CONTAINING PROTEIN 10"/>
    <property type="match status" value="1"/>
</dbReference>
<dbReference type="AlphaFoldDB" id="A0A060THI9"/>
<feature type="transmembrane region" description="Helical" evidence="7">
    <location>
        <begin position="120"/>
        <end position="135"/>
    </location>
</feature>
<comment type="subcellular location">
    <subcellularLocation>
        <location evidence="1">Membrane</location>
        <topology evidence="1">Multi-pass membrane protein</topology>
    </subcellularLocation>
</comment>
<dbReference type="PROSITE" id="PS50850">
    <property type="entry name" value="MFS"/>
    <property type="match status" value="1"/>
</dbReference>
<evidence type="ECO:0000259" key="8">
    <source>
        <dbReference type="PROSITE" id="PS50850"/>
    </source>
</evidence>
<dbReference type="GO" id="GO:0022857">
    <property type="term" value="F:transmembrane transporter activity"/>
    <property type="evidence" value="ECO:0007669"/>
    <property type="project" value="InterPro"/>
</dbReference>
<feature type="transmembrane region" description="Helical" evidence="7">
    <location>
        <begin position="384"/>
        <end position="403"/>
    </location>
</feature>
<dbReference type="PANTHER" id="PTHR23504:SF15">
    <property type="entry name" value="MAJOR FACILITATOR SUPERFAMILY (MFS) PROFILE DOMAIN-CONTAINING PROTEIN"/>
    <property type="match status" value="1"/>
</dbReference>
<feature type="region of interest" description="Disordered" evidence="6">
    <location>
        <begin position="299"/>
        <end position="322"/>
    </location>
</feature>
<feature type="transmembrane region" description="Helical" evidence="7">
    <location>
        <begin position="448"/>
        <end position="469"/>
    </location>
</feature>
<dbReference type="InterPro" id="IPR020846">
    <property type="entry name" value="MFS_dom"/>
</dbReference>
<dbReference type="GO" id="GO:0016020">
    <property type="term" value="C:membrane"/>
    <property type="evidence" value="ECO:0007669"/>
    <property type="project" value="UniProtKB-SubCell"/>
</dbReference>
<feature type="transmembrane region" description="Helical" evidence="7">
    <location>
        <begin position="511"/>
        <end position="535"/>
    </location>
</feature>
<reference evidence="9" key="2">
    <citation type="submission" date="2014-06" db="EMBL/GenBank/DDBJ databases">
        <title>The complete genome of Blastobotrys (Arxula) adeninivorans LS3 - a yeast of biotechnological interest.</title>
        <authorList>
            <person name="Kunze G."/>
            <person name="Gaillardin C."/>
            <person name="Czernicka M."/>
            <person name="Durrens P."/>
            <person name="Martin T."/>
            <person name="Boer E."/>
            <person name="Gabaldon T."/>
            <person name="Cruz J."/>
            <person name="Talla E."/>
            <person name="Marck C."/>
            <person name="Goffeau A."/>
            <person name="Barbe V."/>
            <person name="Baret P."/>
            <person name="Baronian K."/>
            <person name="Beier S."/>
            <person name="Bleykasten C."/>
            <person name="Bode R."/>
            <person name="Casaregola S."/>
            <person name="Despons L."/>
            <person name="Fairhead C."/>
            <person name="Giersberg M."/>
            <person name="Gierski P."/>
            <person name="Hahnel U."/>
            <person name="Hartmann A."/>
            <person name="Jankowska D."/>
            <person name="Jubin C."/>
            <person name="Jung P."/>
            <person name="Lafontaine I."/>
            <person name="Leh-Louis V."/>
            <person name="Lemaire M."/>
            <person name="Marcet-Houben M."/>
            <person name="Mascher M."/>
            <person name="Morel G."/>
            <person name="Richard G.-F."/>
            <person name="Riechen J."/>
            <person name="Sacerdot C."/>
            <person name="Sarkar A."/>
            <person name="Savel G."/>
            <person name="Schacherer J."/>
            <person name="Sherman D."/>
            <person name="Straub M.-L."/>
            <person name="Stein N."/>
            <person name="Thierry A."/>
            <person name="Trautwein-Schult A."/>
            <person name="Westhof E."/>
            <person name="Worch S."/>
            <person name="Dujon B."/>
            <person name="Souciet J.-L."/>
            <person name="Wincker P."/>
            <person name="Scholz U."/>
            <person name="Neuveglise N."/>
        </authorList>
    </citation>
    <scope>NUCLEOTIDE SEQUENCE</scope>
    <source>
        <strain evidence="9">LS3</strain>
    </source>
</reference>
<gene>
    <name evidence="9" type="ORF">GNLVRS02_ARAD1D31416g</name>
</gene>
<feature type="transmembrane region" description="Helical" evidence="7">
    <location>
        <begin position="221"/>
        <end position="245"/>
    </location>
</feature>
<dbReference type="CDD" id="cd17330">
    <property type="entry name" value="MFS_SLC46_TetA_like"/>
    <property type="match status" value="1"/>
</dbReference>
<keyword evidence="5 7" id="KW-0472">Membrane</keyword>
<feature type="transmembrane region" description="Helical" evidence="7">
    <location>
        <begin position="141"/>
        <end position="158"/>
    </location>
</feature>
<feature type="domain" description="Major facilitator superfamily (MFS) profile" evidence="8">
    <location>
        <begin position="49"/>
        <end position="540"/>
    </location>
</feature>
<reference evidence="9" key="1">
    <citation type="submission" date="2014-02" db="EMBL/GenBank/DDBJ databases">
        <authorList>
            <person name="Genoscope - CEA"/>
        </authorList>
    </citation>
    <scope>NUCLEOTIDE SEQUENCE</scope>
    <source>
        <strain evidence="9">LS3</strain>
    </source>
</reference>
<accession>A0A060THI9</accession>
<dbReference type="InterPro" id="IPR001958">
    <property type="entry name" value="Tet-R_TetA/multi-R_MdtG-like"/>
</dbReference>
<keyword evidence="3 7" id="KW-0812">Transmembrane</keyword>
<protein>
    <submittedName>
        <fullName evidence="9">ARAD1D31416p</fullName>
    </submittedName>
</protein>
<evidence type="ECO:0000313" key="9">
    <source>
        <dbReference type="EMBL" id="CDP38292.1"/>
    </source>
</evidence>
<dbReference type="InterPro" id="IPR011701">
    <property type="entry name" value="MFS"/>
</dbReference>
<evidence type="ECO:0000256" key="2">
    <source>
        <dbReference type="ARBA" id="ARBA00022448"/>
    </source>
</evidence>
<proteinExistence type="predicted"/>
<keyword evidence="4 7" id="KW-1133">Transmembrane helix</keyword>
<keyword evidence="2" id="KW-0813">Transport</keyword>
<feature type="compositionally biased region" description="Acidic residues" evidence="6">
    <location>
        <begin position="21"/>
        <end position="32"/>
    </location>
</feature>
<evidence type="ECO:0000256" key="7">
    <source>
        <dbReference type="SAM" id="Phobius"/>
    </source>
</evidence>
<evidence type="ECO:0000256" key="3">
    <source>
        <dbReference type="ARBA" id="ARBA00022692"/>
    </source>
</evidence>
<dbReference type="InterPro" id="IPR036259">
    <property type="entry name" value="MFS_trans_sf"/>
</dbReference>
<dbReference type="SUPFAM" id="SSF103473">
    <property type="entry name" value="MFS general substrate transporter"/>
    <property type="match status" value="1"/>
</dbReference>
<evidence type="ECO:0000256" key="5">
    <source>
        <dbReference type="ARBA" id="ARBA00023136"/>
    </source>
</evidence>
<organism evidence="9">
    <name type="scientific">Blastobotrys adeninivorans</name>
    <name type="common">Yeast</name>
    <name type="synonym">Arxula adeninivorans</name>
    <dbReference type="NCBI Taxonomy" id="409370"/>
    <lineage>
        <taxon>Eukaryota</taxon>
        <taxon>Fungi</taxon>
        <taxon>Dikarya</taxon>
        <taxon>Ascomycota</taxon>
        <taxon>Saccharomycotina</taxon>
        <taxon>Dipodascomycetes</taxon>
        <taxon>Dipodascales</taxon>
        <taxon>Trichomonascaceae</taxon>
        <taxon>Blastobotrys</taxon>
    </lineage>
</organism>